<proteinExistence type="predicted"/>
<dbReference type="AlphaFoldDB" id="A0A8S9LZE2"/>
<name>A0A8S9LZE2_BRACR</name>
<feature type="compositionally biased region" description="Basic and acidic residues" evidence="1">
    <location>
        <begin position="15"/>
        <end position="32"/>
    </location>
</feature>
<evidence type="ECO:0000313" key="2">
    <source>
        <dbReference type="EMBL" id="KAF2611201.1"/>
    </source>
</evidence>
<comment type="caution">
    <text evidence="2">The sequence shown here is derived from an EMBL/GenBank/DDBJ whole genome shotgun (WGS) entry which is preliminary data.</text>
</comment>
<feature type="compositionally biased region" description="Basic and acidic residues" evidence="1">
    <location>
        <begin position="44"/>
        <end position="65"/>
    </location>
</feature>
<reference evidence="2" key="1">
    <citation type="submission" date="2019-12" db="EMBL/GenBank/DDBJ databases">
        <title>Genome sequencing and annotation of Brassica cretica.</title>
        <authorList>
            <person name="Studholme D.J."/>
            <person name="Sarris P.F."/>
        </authorList>
    </citation>
    <scope>NUCLEOTIDE SEQUENCE</scope>
    <source>
        <strain evidence="2">PFS-102/07</strain>
        <tissue evidence="2">Leaf</tissue>
    </source>
</reference>
<evidence type="ECO:0000256" key="1">
    <source>
        <dbReference type="SAM" id="MobiDB-lite"/>
    </source>
</evidence>
<sequence length="202" mass="23428">MRFGGSHWCRPMSMDTHRSIDHDEDRSTDYSKHRSTSSAESTAEFDRQRETDIDRPPSPPIDRRAPLTYRVRLPSIDNDRINALRPPPKPLANPPEPTTNPSDTTPEPMQVDEATEGRRLRKRKEKIPKNLKREANEKEMDGFTKRVLRIPVEKPFDEVHAQQYKKQQGQTPAILRRSCSLGTHDPKRPTFHIARRSSFQVD</sequence>
<accession>A0A8S9LZE2</accession>
<organism evidence="2">
    <name type="scientific">Brassica cretica</name>
    <name type="common">Mustard</name>
    <dbReference type="NCBI Taxonomy" id="69181"/>
    <lineage>
        <taxon>Eukaryota</taxon>
        <taxon>Viridiplantae</taxon>
        <taxon>Streptophyta</taxon>
        <taxon>Embryophyta</taxon>
        <taxon>Tracheophyta</taxon>
        <taxon>Spermatophyta</taxon>
        <taxon>Magnoliopsida</taxon>
        <taxon>eudicotyledons</taxon>
        <taxon>Gunneridae</taxon>
        <taxon>Pentapetalae</taxon>
        <taxon>rosids</taxon>
        <taxon>malvids</taxon>
        <taxon>Brassicales</taxon>
        <taxon>Brassicaceae</taxon>
        <taxon>Brassiceae</taxon>
        <taxon>Brassica</taxon>
    </lineage>
</organism>
<feature type="compositionally biased region" description="Pro residues" evidence="1">
    <location>
        <begin position="85"/>
        <end position="98"/>
    </location>
</feature>
<feature type="region of interest" description="Disordered" evidence="1">
    <location>
        <begin position="181"/>
        <end position="202"/>
    </location>
</feature>
<gene>
    <name evidence="2" type="ORF">F2Q70_00011707</name>
</gene>
<feature type="region of interest" description="Disordered" evidence="1">
    <location>
        <begin position="1"/>
        <end position="135"/>
    </location>
</feature>
<dbReference type="EMBL" id="QGKY02000089">
    <property type="protein sequence ID" value="KAF2611201.1"/>
    <property type="molecule type" value="Genomic_DNA"/>
</dbReference>
<protein>
    <submittedName>
        <fullName evidence="2">Uncharacterized protein</fullName>
    </submittedName>
</protein>